<reference evidence="1" key="1">
    <citation type="submission" date="2016-03" db="EMBL/GenBank/DDBJ databases">
        <authorList>
            <person name="Borrel G."/>
            <person name="Mccann A."/>
            <person name="O'Toole P.W."/>
        </authorList>
    </citation>
    <scope>NUCLEOTIDE SEQUENCE</scope>
    <source>
        <strain evidence="1">183</strain>
    </source>
</reference>
<sequence length="72" mass="8095">MSLGQDDRLCALIHVQASMTLVSSTVKLNLPDTEKCCRCMFHTGLLRIAEQKSAESMKYQRLYMKINIATSA</sequence>
<protein>
    <submittedName>
        <fullName evidence="1">Uncharacterized protein</fullName>
    </submittedName>
</protein>
<evidence type="ECO:0000313" key="1">
    <source>
        <dbReference type="EMBL" id="TQS81532.1"/>
    </source>
</evidence>
<comment type="caution">
    <text evidence="1">The sequence shown here is derived from an EMBL/GenBank/DDBJ whole genome shotgun (WGS) entry which is preliminary data.</text>
</comment>
<accession>A0A8J8TEF2</accession>
<dbReference type="Proteomes" id="UP000752814">
    <property type="component" value="Unassembled WGS sequence"/>
</dbReference>
<dbReference type="AlphaFoldDB" id="A0A8J8TEF2"/>
<name>A0A8J8TEF2_9ARCH</name>
<evidence type="ECO:0000313" key="2">
    <source>
        <dbReference type="Proteomes" id="UP000752814"/>
    </source>
</evidence>
<proteinExistence type="predicted"/>
<organism evidence="1 2">
    <name type="scientific">Candidatus Methanomassiliicoccus intestinalis</name>
    <dbReference type="NCBI Taxonomy" id="1406512"/>
    <lineage>
        <taxon>Archaea</taxon>
        <taxon>Methanobacteriati</taxon>
        <taxon>Thermoplasmatota</taxon>
        <taxon>Thermoplasmata</taxon>
        <taxon>Methanomassiliicoccales</taxon>
        <taxon>Methanomassiliicoccaceae</taxon>
        <taxon>Methanomassiliicoccus</taxon>
    </lineage>
</organism>
<gene>
    <name evidence="1" type="ORF">A3207_03780</name>
</gene>
<dbReference type="EMBL" id="LVVT01000022">
    <property type="protein sequence ID" value="TQS81532.1"/>
    <property type="molecule type" value="Genomic_DNA"/>
</dbReference>